<proteinExistence type="predicted"/>
<dbReference type="Pfam" id="PF08706">
    <property type="entry name" value="D5_N"/>
    <property type="match status" value="1"/>
</dbReference>
<keyword evidence="1" id="KW-0547">Nucleotide-binding</keyword>
<dbReference type="EMBL" id="CAXHTA020000016">
    <property type="protein sequence ID" value="CAL5226641.1"/>
    <property type="molecule type" value="Genomic_DNA"/>
</dbReference>
<name>A0ABP1G2U1_9CHLO</name>
<gene>
    <name evidence="5" type="primary">g9490</name>
    <name evidence="5" type="ORF">VP750_LOCUS8547</name>
</gene>
<evidence type="ECO:0000313" key="5">
    <source>
        <dbReference type="EMBL" id="CAL5226641.1"/>
    </source>
</evidence>
<dbReference type="Pfam" id="PF08707">
    <property type="entry name" value="PriCT_2"/>
    <property type="match status" value="1"/>
</dbReference>
<dbReference type="InterPro" id="IPR051620">
    <property type="entry name" value="ORF904-like_C"/>
</dbReference>
<dbReference type="InterPro" id="IPR014015">
    <property type="entry name" value="Helicase_SF3_DNA-vir"/>
</dbReference>
<dbReference type="InterPro" id="IPR014818">
    <property type="entry name" value="Phage/plasmid_primase_P4_C"/>
</dbReference>
<sequence>MAAGRRIGSPTFRGGTATFQKAERFSQGAAVGATFWRSMKAKISIQCVGVVRGSKALFKRCRRKRFIRDNELQALHDVVKGSGSASQAALDHASAVSNLILARRQTDMRKKVEAALELKKEAGGARAKEMAELARFKSELRMLEAGDPRFQCLLNGGVFRCYGTVKTVRRQSPSDLGTRLCLMSNQGGLEVAKPPPSTSRLRDQRNLQALDIAANDEYFAAVDRLALWLKQNAPQNVLMPVSVHRTPNGDSLKAPARAHKGGAHTWDHYDAYRQRVLAPGQPIGILMRDLICVDIDDASLVPVWEAKYPCLLSSARETTRKGTHYIFRRSPKCDAIALTNGARQFQDDAGDDLPVDICSITRSECNAIRTAGLLVVTPSPNKQWKVAPWEIDLPPIPDSFVEALEKMRERKQYKKKKGDPRECDPDRLAAIANDQALRDAGIDPDVLACLYMLSPQRAEEYNSWLGVGFTLKACGLQYEPLWHDWSRLSDKYDPAVASSKWASFPSDSQPAPKDWLRRAARSDSPDAYTIFAKSSTEDAIFQSVLQEGSHVSVAQVFRSLFPDTYVWLGINKGHYYYHFNGVKWMEFDDPAPIKNLLTTELVPLFEKAAEAAEEQWTSNKKDKDADPPPTVTVPRSIARRLGDCSFRNSVCTEIATLYFDATLSFFDRLDADHNLLAFDDGVFDLSTKSFRPTRPDDHITRTTGYSYHGPVTEPDPADVARLGFLLTRIFPDIETRRYIVAQTSQWLNGRTGKHLWHLLTGGGSNGKGMYIILASSAFGDYATKMGNDIITSRSASSVSGNPTMLAWRGRRLLYTDEADSNSRVNAGVIKDYTGGGIQRARLLFSNAIKGFQPQWHLLGNFNKPPDLPGDDTGLQRRVRNVRFISIFDEAFIGKEDTDLHFYAADPTVDKEMVRLGPTFMRILLDTYQHDYTYTCPKTILDDSKELMESSNHFATFAKMFLVKSDSQDEFFTIKKARESFRYGLTMHNTDLYHVVPKVPNEQEFRDNFPRILRAPVFPRRMIDGVRFSSVVNGWRLRTIDEVLNDEVA</sequence>
<dbReference type="InterPro" id="IPR014819">
    <property type="entry name" value="PriCT_2"/>
</dbReference>
<dbReference type="SMART" id="SM00885">
    <property type="entry name" value="D5_N"/>
    <property type="match status" value="1"/>
</dbReference>
<evidence type="ECO:0000313" key="6">
    <source>
        <dbReference type="Proteomes" id="UP001497392"/>
    </source>
</evidence>
<organism evidence="5 6">
    <name type="scientific">Coccomyxa viridis</name>
    <dbReference type="NCBI Taxonomy" id="1274662"/>
    <lineage>
        <taxon>Eukaryota</taxon>
        <taxon>Viridiplantae</taxon>
        <taxon>Chlorophyta</taxon>
        <taxon>core chlorophytes</taxon>
        <taxon>Trebouxiophyceae</taxon>
        <taxon>Trebouxiophyceae incertae sedis</taxon>
        <taxon>Coccomyxaceae</taxon>
        <taxon>Coccomyxa</taxon>
    </lineage>
</organism>
<keyword evidence="6" id="KW-1185">Reference proteome</keyword>
<dbReference type="PROSITE" id="PS51206">
    <property type="entry name" value="SF3_HELICASE_1"/>
    <property type="match status" value="1"/>
</dbReference>
<dbReference type="PANTHER" id="PTHR35372:SF2">
    <property type="entry name" value="SF3 HELICASE DOMAIN-CONTAINING PROTEIN"/>
    <property type="match status" value="1"/>
</dbReference>
<reference evidence="5 6" key="1">
    <citation type="submission" date="2024-06" db="EMBL/GenBank/DDBJ databases">
        <authorList>
            <person name="Kraege A."/>
            <person name="Thomma B."/>
        </authorList>
    </citation>
    <scope>NUCLEOTIDE SEQUENCE [LARGE SCALE GENOMIC DNA]</scope>
</reference>
<feature type="domain" description="SF3 helicase" evidence="4">
    <location>
        <begin position="734"/>
        <end position="896"/>
    </location>
</feature>
<dbReference type="PANTHER" id="PTHR35372">
    <property type="entry name" value="ATP BINDING PROTEIN-RELATED"/>
    <property type="match status" value="1"/>
</dbReference>
<accession>A0ABP1G2U1</accession>
<protein>
    <submittedName>
        <fullName evidence="5">G9490 protein</fullName>
    </submittedName>
</protein>
<comment type="caution">
    <text evidence="5">The sequence shown here is derived from an EMBL/GenBank/DDBJ whole genome shotgun (WGS) entry which is preliminary data.</text>
</comment>
<evidence type="ECO:0000256" key="1">
    <source>
        <dbReference type="ARBA" id="ARBA00022741"/>
    </source>
</evidence>
<evidence type="ECO:0000256" key="2">
    <source>
        <dbReference type="ARBA" id="ARBA00022801"/>
    </source>
</evidence>
<keyword evidence="3" id="KW-0067">ATP-binding</keyword>
<evidence type="ECO:0000259" key="4">
    <source>
        <dbReference type="PROSITE" id="PS51206"/>
    </source>
</evidence>
<dbReference type="Proteomes" id="UP001497392">
    <property type="component" value="Unassembled WGS sequence"/>
</dbReference>
<keyword evidence="2" id="KW-0378">Hydrolase</keyword>
<evidence type="ECO:0000256" key="3">
    <source>
        <dbReference type="ARBA" id="ARBA00022840"/>
    </source>
</evidence>